<reference evidence="2" key="2">
    <citation type="journal article" date="2023" name="BMC Genomics">
        <title>Pest status, molecular evolution, and epigenetic factors derived from the genome assembly of Frankliniella fusca, a thysanopteran phytovirus vector.</title>
        <authorList>
            <person name="Catto M.A."/>
            <person name="Labadie P.E."/>
            <person name="Jacobson A.L."/>
            <person name="Kennedy G.G."/>
            <person name="Srinivasan R."/>
            <person name="Hunt B.G."/>
        </authorList>
    </citation>
    <scope>NUCLEOTIDE SEQUENCE</scope>
    <source>
        <strain evidence="2">PL_HMW_Pooled</strain>
    </source>
</reference>
<name>A0AAE1HW78_9NEOP</name>
<dbReference type="Pfam" id="PF23302">
    <property type="entry name" value="HTH_DNAJC9"/>
    <property type="match status" value="1"/>
</dbReference>
<dbReference type="InterPro" id="IPR018253">
    <property type="entry name" value="DnaJ_domain_CS"/>
</dbReference>
<evidence type="ECO:0000259" key="1">
    <source>
        <dbReference type="PROSITE" id="PS50076"/>
    </source>
</evidence>
<dbReference type="GO" id="GO:0005737">
    <property type="term" value="C:cytoplasm"/>
    <property type="evidence" value="ECO:0007669"/>
    <property type="project" value="TreeGrafter"/>
</dbReference>
<dbReference type="SUPFAM" id="SSF46565">
    <property type="entry name" value="Chaperone J-domain"/>
    <property type="match status" value="1"/>
</dbReference>
<feature type="domain" description="J" evidence="1">
    <location>
        <begin position="126"/>
        <end position="193"/>
    </location>
</feature>
<dbReference type="EMBL" id="JAHWGI010001337">
    <property type="protein sequence ID" value="KAK3928557.1"/>
    <property type="molecule type" value="Genomic_DNA"/>
</dbReference>
<dbReference type="GO" id="GO:0005634">
    <property type="term" value="C:nucleus"/>
    <property type="evidence" value="ECO:0007669"/>
    <property type="project" value="TreeGrafter"/>
</dbReference>
<dbReference type="Gene3D" id="1.10.287.110">
    <property type="entry name" value="DnaJ domain"/>
    <property type="match status" value="1"/>
</dbReference>
<dbReference type="PROSITE" id="PS50076">
    <property type="entry name" value="DNAJ_2"/>
    <property type="match status" value="1"/>
</dbReference>
<accession>A0AAE1HW78</accession>
<dbReference type="Proteomes" id="UP001219518">
    <property type="component" value="Unassembled WGS sequence"/>
</dbReference>
<dbReference type="InterPro" id="IPR036869">
    <property type="entry name" value="J_dom_sf"/>
</dbReference>
<dbReference type="InterPro" id="IPR052594">
    <property type="entry name" value="J_domain-containing_protein"/>
</dbReference>
<dbReference type="GO" id="GO:0031072">
    <property type="term" value="F:heat shock protein binding"/>
    <property type="evidence" value="ECO:0007669"/>
    <property type="project" value="TreeGrafter"/>
</dbReference>
<dbReference type="PANTHER" id="PTHR44144">
    <property type="entry name" value="DNAJ HOMOLOG SUBFAMILY C MEMBER 9"/>
    <property type="match status" value="1"/>
</dbReference>
<dbReference type="PROSITE" id="PS00636">
    <property type="entry name" value="DNAJ_1"/>
    <property type="match status" value="1"/>
</dbReference>
<evidence type="ECO:0000313" key="3">
    <source>
        <dbReference type="Proteomes" id="UP001219518"/>
    </source>
</evidence>
<gene>
    <name evidence="2" type="ORF">KUF71_016804</name>
</gene>
<keyword evidence="3" id="KW-1185">Reference proteome</keyword>
<dbReference type="Pfam" id="PF00226">
    <property type="entry name" value="DnaJ"/>
    <property type="match status" value="1"/>
</dbReference>
<proteinExistence type="predicted"/>
<dbReference type="PANTHER" id="PTHR44144:SF1">
    <property type="entry name" value="DNAJ HOMOLOG SUBFAMILY C MEMBER 9"/>
    <property type="match status" value="1"/>
</dbReference>
<dbReference type="InterPro" id="IPR001623">
    <property type="entry name" value="DnaJ_domain"/>
</dbReference>
<dbReference type="CDD" id="cd06257">
    <property type="entry name" value="DnaJ"/>
    <property type="match status" value="1"/>
</dbReference>
<dbReference type="AlphaFoldDB" id="A0AAE1HW78"/>
<dbReference type="SMART" id="SM00271">
    <property type="entry name" value="DnaJ"/>
    <property type="match status" value="1"/>
</dbReference>
<comment type="caution">
    <text evidence="2">The sequence shown here is derived from an EMBL/GenBank/DDBJ whole genome shotgun (WGS) entry which is preliminary data.</text>
</comment>
<evidence type="ECO:0000313" key="2">
    <source>
        <dbReference type="EMBL" id="KAK3928557.1"/>
    </source>
</evidence>
<reference evidence="2" key="1">
    <citation type="submission" date="2021-07" db="EMBL/GenBank/DDBJ databases">
        <authorList>
            <person name="Catto M.A."/>
            <person name="Jacobson A."/>
            <person name="Kennedy G."/>
            <person name="Labadie P."/>
            <person name="Hunt B.G."/>
            <person name="Srinivasan R."/>
        </authorList>
    </citation>
    <scope>NUCLEOTIDE SEQUENCE</scope>
    <source>
        <strain evidence="2">PL_HMW_Pooled</strain>
        <tissue evidence="2">Head</tissue>
    </source>
</reference>
<dbReference type="InterPro" id="IPR056453">
    <property type="entry name" value="HTH_DNAJC9"/>
</dbReference>
<feature type="non-terminal residue" evidence="2">
    <location>
        <position position="1"/>
    </location>
</feature>
<organism evidence="2 3">
    <name type="scientific">Frankliniella fusca</name>
    <dbReference type="NCBI Taxonomy" id="407009"/>
    <lineage>
        <taxon>Eukaryota</taxon>
        <taxon>Metazoa</taxon>
        <taxon>Ecdysozoa</taxon>
        <taxon>Arthropoda</taxon>
        <taxon>Hexapoda</taxon>
        <taxon>Insecta</taxon>
        <taxon>Pterygota</taxon>
        <taxon>Neoptera</taxon>
        <taxon>Paraneoptera</taxon>
        <taxon>Thysanoptera</taxon>
        <taxon>Terebrantia</taxon>
        <taxon>Thripoidea</taxon>
        <taxon>Thripidae</taxon>
        <taxon>Frankliniella</taxon>
    </lineage>
</organism>
<sequence length="376" mass="42757">WKMPSLLDCCEKFFGTRDLYAVLNVSKDASDKQGIRHCLRADLMVLKPLGHPMQGCHKSGKSEKCQEIGAKVSGKMGPGLSFCLSAANRTPYNPFVLLFYWENVREIDNSYPVATLHGNLTFLLLNGFELLKLLMCLCSIAVRKAYHKLSLVVHPDRVDDNNKLEATEKFKVLGHVHSILSDSEKRKIYDETGDCGEDGDEPSDRDWSAYWRSCFKEITVEDINNYEKKYKGSDEELEDLKKAYLHGKGSMDWILEAVPFTNTDEEDRLRERLKPLMDNGEIPVYKRFTHENPKKTAARKRKYEKEAKEAEELAAEYGLDSKKKAEDDGDGSLMAIIKARQGQRLIEGENFLDRLAERVSKASKGSKKKTGSKSKK</sequence>
<protein>
    <submittedName>
        <fullName evidence="2">DnaJ-like protein subfamily C member 9</fullName>
    </submittedName>
</protein>
<dbReference type="PRINTS" id="PR00625">
    <property type="entry name" value="JDOMAIN"/>
</dbReference>